<evidence type="ECO:0000313" key="2">
    <source>
        <dbReference type="EMBL" id="CAK9028502.1"/>
    </source>
</evidence>
<dbReference type="GO" id="GO:0016829">
    <property type="term" value="F:lyase activity"/>
    <property type="evidence" value="ECO:0007669"/>
    <property type="project" value="UniProtKB-KW"/>
</dbReference>
<name>A0ABP0KPI5_9DINO</name>
<keyword evidence="3" id="KW-1185">Reference proteome</keyword>
<dbReference type="Pfam" id="PF09492">
    <property type="entry name" value="Pec_lyase"/>
    <property type="match status" value="1"/>
</dbReference>
<dbReference type="Gene3D" id="1.50.10.20">
    <property type="match status" value="1"/>
</dbReference>
<keyword evidence="2" id="KW-0456">Lyase</keyword>
<gene>
    <name evidence="2" type="ORF">SCF082_LOCUS18391</name>
</gene>
<dbReference type="EMBL" id="CAXAMM010012291">
    <property type="protein sequence ID" value="CAK9028502.1"/>
    <property type="molecule type" value="Genomic_DNA"/>
</dbReference>
<feature type="non-terminal residue" evidence="2">
    <location>
        <position position="590"/>
    </location>
</feature>
<organism evidence="2 3">
    <name type="scientific">Durusdinium trenchii</name>
    <dbReference type="NCBI Taxonomy" id="1381693"/>
    <lineage>
        <taxon>Eukaryota</taxon>
        <taxon>Sar</taxon>
        <taxon>Alveolata</taxon>
        <taxon>Dinophyceae</taxon>
        <taxon>Suessiales</taxon>
        <taxon>Symbiodiniaceae</taxon>
        <taxon>Durusdinium</taxon>
    </lineage>
</organism>
<reference evidence="2 3" key="1">
    <citation type="submission" date="2024-02" db="EMBL/GenBank/DDBJ databases">
        <authorList>
            <person name="Chen Y."/>
            <person name="Shah S."/>
            <person name="Dougan E. K."/>
            <person name="Thang M."/>
            <person name="Chan C."/>
        </authorList>
    </citation>
    <scope>NUCLEOTIDE SEQUENCE [LARGE SCALE GENOMIC DNA]</scope>
</reference>
<evidence type="ECO:0000313" key="3">
    <source>
        <dbReference type="Proteomes" id="UP001642464"/>
    </source>
</evidence>
<dbReference type="SUPFAM" id="SSF81853">
    <property type="entry name" value="Family 10 polysaccharide lyase"/>
    <property type="match status" value="1"/>
</dbReference>
<feature type="chain" id="PRO_5047003663" evidence="1">
    <location>
        <begin position="23"/>
        <end position="590"/>
    </location>
</feature>
<feature type="signal peptide" evidence="1">
    <location>
        <begin position="1"/>
        <end position="22"/>
    </location>
</feature>
<comment type="caution">
    <text evidence="2">The sequence shown here is derived from an EMBL/GenBank/DDBJ whole genome shotgun (WGS) entry which is preliminary data.</text>
</comment>
<proteinExistence type="predicted"/>
<evidence type="ECO:0000256" key="1">
    <source>
        <dbReference type="SAM" id="SignalP"/>
    </source>
</evidence>
<keyword evidence="1" id="KW-0732">Signal</keyword>
<sequence>MRVRAQFVVWCGTLLIACTALAEDSFTHNQAVAAMHRAVTFFRENCSAEGGYVFRVSADLKKREGEGRVGSTSAWIQPPGTPAVGMAYLEAYRLTGDPLLKEAAIETARALMRGQLCSGGWTESIEFDRTDRERYAYRIEVPPDAIGRRRNITTFDDDKSQSCVRFLMQLDATLDFNDADLHEATLFALDAFLNAQYPNGAWPQRYREFPDADEFPVLPARFPESWSRTYPGKNYAGYYTLNDGTISDLIATMLDAYDVYDDERYLDSARKGGDFFLLAQLPEPQPGWAQQYNREMEPAWARKFEPPAITGGESQGVLRTLLTLYRRTADRKYLEPIPAALAYYKKVALSGRQHARFYEIGTDRPLYFTRNYELTYSDDDMPTHYGFKVTSRFDRIEEEYDRVRSLPIDRLWKRRQAWKPGDISRPRLSDSEIRQAARVASSLDERGAWVEEGRMRTYGSDDETRRVIESRTFARNLLANGLALNVDNVADITRIAACHGEDRRPAVSLTDLEDEAIALSQSRLGQSQPSERVSFERIGSSEIEHNVERSSRFDFCERLREEPEVRFVRRSRLEDDVDVADLFPGGKRFA</sequence>
<protein>
    <submittedName>
        <fullName evidence="2">Polysaccharide lyase</fullName>
    </submittedName>
</protein>
<dbReference type="InterPro" id="IPR012669">
    <property type="entry name" value="Pectate_lyase"/>
</dbReference>
<accession>A0ABP0KPI5</accession>
<dbReference type="PROSITE" id="PS51257">
    <property type="entry name" value="PROKAR_LIPOPROTEIN"/>
    <property type="match status" value="1"/>
</dbReference>
<dbReference type="Proteomes" id="UP001642464">
    <property type="component" value="Unassembled WGS sequence"/>
</dbReference>